<proteinExistence type="inferred from homology"/>
<dbReference type="RefSeq" id="WP_207556745.1">
    <property type="nucleotide sequence ID" value="NZ_MTZV01000004.1"/>
</dbReference>
<evidence type="ECO:0000313" key="5">
    <source>
        <dbReference type="EMBL" id="PCE24985.1"/>
    </source>
</evidence>
<evidence type="ECO:0000256" key="1">
    <source>
        <dbReference type="ARBA" id="ARBA00010164"/>
    </source>
</evidence>
<evidence type="ECO:0000313" key="6">
    <source>
        <dbReference type="Proteomes" id="UP000218022"/>
    </source>
</evidence>
<name>A0A2A4EVV3_9BURK</name>
<gene>
    <name evidence="5" type="ORF">BWP39_10700</name>
</gene>
<reference evidence="5 6" key="1">
    <citation type="submission" date="2017-01" db="EMBL/GenBank/DDBJ databases">
        <title>Whole-Genome Shotgun Sequencing of Two beta-Proteobacterial Species in Search of the Bulgecin Biosynthetic Cluster.</title>
        <authorList>
            <person name="Horsman M.E."/>
            <person name="Marous D.R."/>
            <person name="Li R."/>
            <person name="Oliver R.A."/>
            <person name="Byun B."/>
            <person name="Emrich S.J."/>
            <person name="Boggess B."/>
            <person name="Townsend C.A."/>
            <person name="Mobashery S."/>
        </authorList>
    </citation>
    <scope>NUCLEOTIDE SEQUENCE [LARGE SCALE GENOMIC DNA]</scope>
    <source>
        <strain evidence="5 6">ATCC 31363</strain>
    </source>
</reference>
<dbReference type="Pfam" id="PF07804">
    <property type="entry name" value="HipA_C"/>
    <property type="match status" value="1"/>
</dbReference>
<dbReference type="PANTHER" id="PTHR37419:SF8">
    <property type="entry name" value="TOXIN YJJJ"/>
    <property type="match status" value="1"/>
</dbReference>
<dbReference type="InterPro" id="IPR012893">
    <property type="entry name" value="HipA-like_C"/>
</dbReference>
<sequence length="420" mass="46256">MDCTLQIFLDDRWIDCAEVELNGGLCQWNHLVIYAVEHADAPLSLAEPVDMDIRAARAMPAFLYDLVPQGAGRRFLLSQLQLPDGPDADFPLICAGAFNPVGRIRVAEAVDYLGAHLTRHADARNLPGLTIDDVAGRSAEFAERMHLHGMLGTGTTGVQGAAPKYLLTRDRAGLLHGDAVLPDADATQHLIVKLPRGNSAADHKVLRNEAAYMRVAAALGIRTHMDLPTLHGDVLLIPRFDRIVRDGKVVRLHQESVASILGLSGFDRRPSLFDVTAGIRKVATDPAAETLEFIKRDVLNLAMRNTDNHARNTAVQLVDGKVQLTPLFDFAPMYLDPEGIARTLRWYRPDTRVELTDWADIVAALPVPDQERKLLAQGLNQFAAQIERLPDILEAQGVDHDIVDFLALSVDTQTRQLKTL</sequence>
<comment type="caution">
    <text evidence="5">The sequence shown here is derived from an EMBL/GenBank/DDBJ whole genome shotgun (WGS) entry which is preliminary data.</text>
</comment>
<organism evidence="5 6">
    <name type="scientific">Paraburkholderia acidicola</name>
    <dbReference type="NCBI Taxonomy" id="1912599"/>
    <lineage>
        <taxon>Bacteria</taxon>
        <taxon>Pseudomonadati</taxon>
        <taxon>Pseudomonadota</taxon>
        <taxon>Betaproteobacteria</taxon>
        <taxon>Burkholderiales</taxon>
        <taxon>Burkholderiaceae</taxon>
        <taxon>Paraburkholderia</taxon>
    </lineage>
</organism>
<keyword evidence="3" id="KW-0418">Kinase</keyword>
<dbReference type="InterPro" id="IPR052028">
    <property type="entry name" value="HipA_Ser/Thr_kinase"/>
</dbReference>
<dbReference type="GO" id="GO:0004674">
    <property type="term" value="F:protein serine/threonine kinase activity"/>
    <property type="evidence" value="ECO:0007669"/>
    <property type="project" value="TreeGrafter"/>
</dbReference>
<evidence type="ECO:0000256" key="2">
    <source>
        <dbReference type="ARBA" id="ARBA00022679"/>
    </source>
</evidence>
<protein>
    <recommendedName>
        <fullName evidence="4">HipA-like C-terminal domain-containing protein</fullName>
    </recommendedName>
</protein>
<evidence type="ECO:0000259" key="4">
    <source>
        <dbReference type="Pfam" id="PF07804"/>
    </source>
</evidence>
<comment type="similarity">
    <text evidence="1">Belongs to the HipA Ser/Thr kinase family.</text>
</comment>
<keyword evidence="2" id="KW-0808">Transferase</keyword>
<dbReference type="EMBL" id="MTZV01000004">
    <property type="protein sequence ID" value="PCE24985.1"/>
    <property type="molecule type" value="Genomic_DNA"/>
</dbReference>
<dbReference type="GO" id="GO:0005829">
    <property type="term" value="C:cytosol"/>
    <property type="evidence" value="ECO:0007669"/>
    <property type="project" value="TreeGrafter"/>
</dbReference>
<dbReference type="PANTHER" id="PTHR37419">
    <property type="entry name" value="SERINE/THREONINE-PROTEIN KINASE TOXIN HIPA"/>
    <property type="match status" value="1"/>
</dbReference>
<dbReference type="Proteomes" id="UP000218022">
    <property type="component" value="Unassembled WGS sequence"/>
</dbReference>
<dbReference type="AlphaFoldDB" id="A0A2A4EVV3"/>
<evidence type="ECO:0000256" key="3">
    <source>
        <dbReference type="ARBA" id="ARBA00022777"/>
    </source>
</evidence>
<accession>A0A2A4EVV3</accession>
<feature type="domain" description="HipA-like C-terminal" evidence="4">
    <location>
        <begin position="157"/>
        <end position="367"/>
    </location>
</feature>